<name>A0ACB7RSX0_HYAAI</name>
<dbReference type="Proteomes" id="UP000821845">
    <property type="component" value="Chromosome 8"/>
</dbReference>
<organism evidence="1 2">
    <name type="scientific">Hyalomma asiaticum</name>
    <name type="common">Tick</name>
    <dbReference type="NCBI Taxonomy" id="266040"/>
    <lineage>
        <taxon>Eukaryota</taxon>
        <taxon>Metazoa</taxon>
        <taxon>Ecdysozoa</taxon>
        <taxon>Arthropoda</taxon>
        <taxon>Chelicerata</taxon>
        <taxon>Arachnida</taxon>
        <taxon>Acari</taxon>
        <taxon>Parasitiformes</taxon>
        <taxon>Ixodida</taxon>
        <taxon>Ixodoidea</taxon>
        <taxon>Ixodidae</taxon>
        <taxon>Hyalomminae</taxon>
        <taxon>Hyalomma</taxon>
    </lineage>
</organism>
<gene>
    <name evidence="1" type="ORF">HPB50_010113</name>
</gene>
<protein>
    <submittedName>
        <fullName evidence="1">Uncharacterized protein</fullName>
    </submittedName>
</protein>
<evidence type="ECO:0000313" key="2">
    <source>
        <dbReference type="Proteomes" id="UP000821845"/>
    </source>
</evidence>
<proteinExistence type="predicted"/>
<dbReference type="EMBL" id="CM023488">
    <property type="protein sequence ID" value="KAH6923977.1"/>
    <property type="molecule type" value="Genomic_DNA"/>
</dbReference>
<accession>A0ACB7RSX0</accession>
<evidence type="ECO:0000313" key="1">
    <source>
        <dbReference type="EMBL" id="KAH6923977.1"/>
    </source>
</evidence>
<reference evidence="1" key="1">
    <citation type="submission" date="2020-05" db="EMBL/GenBank/DDBJ databases">
        <title>Large-scale comparative analyses of tick genomes elucidate their genetic diversity and vector capacities.</title>
        <authorList>
            <person name="Jia N."/>
            <person name="Wang J."/>
            <person name="Shi W."/>
            <person name="Du L."/>
            <person name="Sun Y."/>
            <person name="Zhan W."/>
            <person name="Jiang J."/>
            <person name="Wang Q."/>
            <person name="Zhang B."/>
            <person name="Ji P."/>
            <person name="Sakyi L.B."/>
            <person name="Cui X."/>
            <person name="Yuan T."/>
            <person name="Jiang B."/>
            <person name="Yang W."/>
            <person name="Lam T.T.-Y."/>
            <person name="Chang Q."/>
            <person name="Ding S."/>
            <person name="Wang X."/>
            <person name="Zhu J."/>
            <person name="Ruan X."/>
            <person name="Zhao L."/>
            <person name="Wei J."/>
            <person name="Que T."/>
            <person name="Du C."/>
            <person name="Cheng J."/>
            <person name="Dai P."/>
            <person name="Han X."/>
            <person name="Huang E."/>
            <person name="Gao Y."/>
            <person name="Liu J."/>
            <person name="Shao H."/>
            <person name="Ye R."/>
            <person name="Li L."/>
            <person name="Wei W."/>
            <person name="Wang X."/>
            <person name="Wang C."/>
            <person name="Yang T."/>
            <person name="Huo Q."/>
            <person name="Li W."/>
            <person name="Guo W."/>
            <person name="Chen H."/>
            <person name="Zhou L."/>
            <person name="Ni X."/>
            <person name="Tian J."/>
            <person name="Zhou Y."/>
            <person name="Sheng Y."/>
            <person name="Liu T."/>
            <person name="Pan Y."/>
            <person name="Xia L."/>
            <person name="Li J."/>
            <person name="Zhao F."/>
            <person name="Cao W."/>
        </authorList>
    </citation>
    <scope>NUCLEOTIDE SEQUENCE</scope>
    <source>
        <strain evidence="1">Hyas-2018</strain>
    </source>
</reference>
<comment type="caution">
    <text evidence="1">The sequence shown here is derived from an EMBL/GenBank/DDBJ whole genome shotgun (WGS) entry which is preliminary data.</text>
</comment>
<sequence length="818" mass="89684">MSAQYRPYRDEDNGGDSEPMTWPDHEPTGAVQIYEKTTEDIRVVSHRNLVIGGLGIALLGLLAGLLVGYFAHTEHSGCVRGKSVAIHAVYDADPSIRARLLALISADGINQTAGQLLEVRTDSEIVDLLQQRWKEQGLEAVQRHVYEVLLSFPDSSRPNRLRHFESTSDAAGATVDLFSEEHRPYVAYCTANGPIRGPLVYGGRLQPSDVDWLHGSNVTLEGSVLLVRLGTEPLGRQLAMAQRVGAHAVLLYPDPREFRPLPPGYPAEQDGSAAWWWLPPDGSHSASPLGPLLGDPQTPGYPAIVSAHRLPREQVYLPTVPAQTISASVAEILLRHLGGPPVTVQMQGSLGGEGNGTLGAGPGPVEIELQLHNMLRNQSVFDLVGYVRGRVEPDRYVLVGAGRDAWGDSDIGSTALLLELSAAFGKLLQDGWRPRRTVIFCSWAAEEFQSVGVVEWLEENLKLLHGRVVAYIDLGQPVLGSTSLSVAASPLLYHAVFNATRQVPTGGEGSPSVYRQWVSTFPKHRNASRLLFPPPNDSAGAASGPVHLEEGEEWDAFSVEPLDLLSNYRHAAMLPVRPAVRAMDVEGSYAAFFSQAGIPVVQMSYVDDILQKMSRVAFPRKHTQYDRFSLFREHVDPELRAHATVAAVAGELVRTLADSLFLPFNLFDYAQLLKDLCISLHLHAHGLDLAPLDAAVKNFSDAAYNFHSRQNGLDTSDPMAIRMVNDQLLLLERVFLDPRGLPRNPYKKHLVLSPPELPTYMDEMFPGIMDEFTRLVDELGSPTDPGPHLDVLRQHYALLVQVIQQAADTLAAVVPPYT</sequence>
<keyword evidence="2" id="KW-1185">Reference proteome</keyword>